<name>A0A317V838_ASPEC</name>
<dbReference type="PANTHER" id="PTHR15549">
    <property type="entry name" value="PAIRED IMMUNOGLOBULIN-LIKE TYPE 2 RECEPTOR"/>
    <property type="match status" value="1"/>
</dbReference>
<evidence type="ECO:0000256" key="1">
    <source>
        <dbReference type="ARBA" id="ARBA00004167"/>
    </source>
</evidence>
<sequence length="274" mass="29523">MSWVFSRFPPLCRLSPNPAFDLINIPLWALAMSTYGYENCVSGTFYGFTKTEFNPGDTLNLQWGAIDDGATPLNITLGRAGGYIVDPIIVGAQFTETSALYQLVVNETANCTLEEYSWAIPKDFNTTNPEYQIGLFNASVLLGADGIALFGWQAWSPDFYVRPASTSTTDATNTATGTASQTSTTSLSPVSVSASVSSSPETESQSSNTNTVGIGVGVGVGVAALAGILLGAYYFMRRRRKARIYSQSFWDGQQHMPAELPATEKRPPAYELQG</sequence>
<proteinExistence type="predicted"/>
<keyword evidence="8" id="KW-1185">Reference proteome</keyword>
<accession>A0A317V838</accession>
<protein>
    <submittedName>
        <fullName evidence="7">Uncharacterized protein</fullName>
    </submittedName>
</protein>
<keyword evidence="4 6" id="KW-0472">Membrane</keyword>
<evidence type="ECO:0000313" key="8">
    <source>
        <dbReference type="Proteomes" id="UP000246171"/>
    </source>
</evidence>
<feature type="region of interest" description="Disordered" evidence="5">
    <location>
        <begin position="166"/>
        <end position="211"/>
    </location>
</feature>
<dbReference type="GO" id="GO:0016020">
    <property type="term" value="C:membrane"/>
    <property type="evidence" value="ECO:0007669"/>
    <property type="project" value="UniProtKB-SubCell"/>
</dbReference>
<evidence type="ECO:0000256" key="2">
    <source>
        <dbReference type="ARBA" id="ARBA00022692"/>
    </source>
</evidence>
<dbReference type="VEuPathDB" id="FungiDB:BO83DRAFT_379296"/>
<keyword evidence="2 6" id="KW-0812">Transmembrane</keyword>
<dbReference type="AlphaFoldDB" id="A0A317V838"/>
<comment type="caution">
    <text evidence="7">The sequence shown here is derived from an EMBL/GenBank/DDBJ whole genome shotgun (WGS) entry which is preliminary data.</text>
</comment>
<evidence type="ECO:0000256" key="5">
    <source>
        <dbReference type="SAM" id="MobiDB-lite"/>
    </source>
</evidence>
<dbReference type="EMBL" id="MSFU01000016">
    <property type="protein sequence ID" value="PWY70544.1"/>
    <property type="molecule type" value="Genomic_DNA"/>
</dbReference>
<evidence type="ECO:0000256" key="3">
    <source>
        <dbReference type="ARBA" id="ARBA00022989"/>
    </source>
</evidence>
<dbReference type="InterPro" id="IPR051694">
    <property type="entry name" value="Immunoregulatory_rcpt-like"/>
</dbReference>
<evidence type="ECO:0000256" key="4">
    <source>
        <dbReference type="ARBA" id="ARBA00023136"/>
    </source>
</evidence>
<comment type="subcellular location">
    <subcellularLocation>
        <location evidence="1">Membrane</location>
        <topology evidence="1">Single-pass membrane protein</topology>
    </subcellularLocation>
</comment>
<keyword evidence="3 6" id="KW-1133">Transmembrane helix</keyword>
<evidence type="ECO:0000256" key="6">
    <source>
        <dbReference type="SAM" id="Phobius"/>
    </source>
</evidence>
<organism evidence="7 8">
    <name type="scientific">Aspergillus eucalypticola (strain CBS 122712 / IBT 29274)</name>
    <dbReference type="NCBI Taxonomy" id="1448314"/>
    <lineage>
        <taxon>Eukaryota</taxon>
        <taxon>Fungi</taxon>
        <taxon>Dikarya</taxon>
        <taxon>Ascomycota</taxon>
        <taxon>Pezizomycotina</taxon>
        <taxon>Eurotiomycetes</taxon>
        <taxon>Eurotiomycetidae</taxon>
        <taxon>Eurotiales</taxon>
        <taxon>Aspergillaceae</taxon>
        <taxon>Aspergillus</taxon>
        <taxon>Aspergillus subgen. Circumdati</taxon>
    </lineage>
</organism>
<dbReference type="RefSeq" id="XP_025386881.1">
    <property type="nucleotide sequence ID" value="XM_025531474.1"/>
</dbReference>
<dbReference type="GeneID" id="37053436"/>
<feature type="transmembrane region" description="Helical" evidence="6">
    <location>
        <begin position="212"/>
        <end position="236"/>
    </location>
</feature>
<dbReference type="Proteomes" id="UP000246171">
    <property type="component" value="Unassembled WGS sequence"/>
</dbReference>
<dbReference type="GO" id="GO:0071944">
    <property type="term" value="C:cell periphery"/>
    <property type="evidence" value="ECO:0007669"/>
    <property type="project" value="UniProtKB-ARBA"/>
</dbReference>
<dbReference type="OrthoDB" id="4356293at2759"/>
<gene>
    <name evidence="7" type="ORF">BO83DRAFT_379296</name>
</gene>
<reference evidence="7" key="1">
    <citation type="submission" date="2016-12" db="EMBL/GenBank/DDBJ databases">
        <title>The genomes of Aspergillus section Nigri reveals drivers in fungal speciation.</title>
        <authorList>
            <consortium name="DOE Joint Genome Institute"/>
            <person name="Vesth T.C."/>
            <person name="Nybo J."/>
            <person name="Theobald S."/>
            <person name="Brandl J."/>
            <person name="Frisvad J.C."/>
            <person name="Nielsen K.F."/>
            <person name="Lyhne E.K."/>
            <person name="Kogle M.E."/>
            <person name="Kuo A."/>
            <person name="Riley R."/>
            <person name="Clum A."/>
            <person name="Nolan M."/>
            <person name="Lipzen A."/>
            <person name="Salamov A."/>
            <person name="Henrissat B."/>
            <person name="Wiebenga A."/>
            <person name="De vries R.P."/>
            <person name="Grigoriev I.V."/>
            <person name="Mortensen U.H."/>
            <person name="Andersen M.R."/>
            <person name="Baker S.E."/>
        </authorList>
    </citation>
    <scope>NUCLEOTIDE SEQUENCE</scope>
    <source>
        <strain evidence="7">CBS 122712</strain>
    </source>
</reference>
<evidence type="ECO:0000313" key="7">
    <source>
        <dbReference type="EMBL" id="PWY70544.1"/>
    </source>
</evidence>